<feature type="transmembrane region" description="Helical" evidence="1">
    <location>
        <begin position="79"/>
        <end position="98"/>
    </location>
</feature>
<reference evidence="3" key="1">
    <citation type="submission" date="2022-11" db="UniProtKB">
        <authorList>
            <consortium name="WormBaseParasite"/>
        </authorList>
    </citation>
    <scope>IDENTIFICATION</scope>
</reference>
<protein>
    <submittedName>
        <fullName evidence="3">Secreted peptide</fullName>
    </submittedName>
</protein>
<feature type="transmembrane region" description="Helical" evidence="1">
    <location>
        <begin position="39"/>
        <end position="59"/>
    </location>
</feature>
<keyword evidence="1" id="KW-0472">Membrane</keyword>
<keyword evidence="1" id="KW-1133">Transmembrane helix</keyword>
<keyword evidence="2" id="KW-1185">Reference proteome</keyword>
<accession>A0A915KDF3</accession>
<evidence type="ECO:0000313" key="3">
    <source>
        <dbReference type="WBParaSite" id="nRc.2.0.1.t36096-RA"/>
    </source>
</evidence>
<evidence type="ECO:0000313" key="2">
    <source>
        <dbReference type="Proteomes" id="UP000887565"/>
    </source>
</evidence>
<dbReference type="Proteomes" id="UP000887565">
    <property type="component" value="Unplaced"/>
</dbReference>
<sequence>MASSAFTISASFAFAATEIVFWAAPSLHRPHSPFVHPSAALTATPVIIFLVLPRPAFVILERHTTTASHFSASAVHSIFFGRIFVAVSAFHCSFFAAIQHFQRYSIVVAFVVVVLGTTARASIGTSTAPVVSIIVVIPTAASF</sequence>
<evidence type="ECO:0000256" key="1">
    <source>
        <dbReference type="SAM" id="Phobius"/>
    </source>
</evidence>
<feature type="transmembrane region" description="Helical" evidence="1">
    <location>
        <begin position="104"/>
        <end position="123"/>
    </location>
</feature>
<dbReference type="WBParaSite" id="nRc.2.0.1.t36096-RA">
    <property type="protein sequence ID" value="nRc.2.0.1.t36096-RA"/>
    <property type="gene ID" value="nRc.2.0.1.g36096"/>
</dbReference>
<name>A0A915KDF3_ROMCU</name>
<proteinExistence type="predicted"/>
<organism evidence="2 3">
    <name type="scientific">Romanomermis culicivorax</name>
    <name type="common">Nematode worm</name>
    <dbReference type="NCBI Taxonomy" id="13658"/>
    <lineage>
        <taxon>Eukaryota</taxon>
        <taxon>Metazoa</taxon>
        <taxon>Ecdysozoa</taxon>
        <taxon>Nematoda</taxon>
        <taxon>Enoplea</taxon>
        <taxon>Dorylaimia</taxon>
        <taxon>Mermithida</taxon>
        <taxon>Mermithoidea</taxon>
        <taxon>Mermithidae</taxon>
        <taxon>Romanomermis</taxon>
    </lineage>
</organism>
<dbReference type="AlphaFoldDB" id="A0A915KDF3"/>
<keyword evidence="1" id="KW-0812">Transmembrane</keyword>